<dbReference type="InterPro" id="IPR016186">
    <property type="entry name" value="C-type_lectin-like/link_sf"/>
</dbReference>
<sequence length="145" mass="16287">MHRCHNILADSDTLSCSYRLRDLSFCAAQCPEGWLAVGWSCYRVSAGILTWTEAQRECERVAPGVQLANLKTDVDFLSISSHLQSHDHNLLLWTALNDRQVPLVELWRPDHTQTCTHSNPYSNHLQLTTLPFSVLSTARGGAELV</sequence>
<dbReference type="SUPFAM" id="SSF56436">
    <property type="entry name" value="C-type lectin-like"/>
    <property type="match status" value="1"/>
</dbReference>
<evidence type="ECO:0008006" key="3">
    <source>
        <dbReference type="Google" id="ProtNLM"/>
    </source>
</evidence>
<dbReference type="Proteomes" id="UP000314983">
    <property type="component" value="Chromosome 4"/>
</dbReference>
<reference evidence="1" key="3">
    <citation type="submission" date="2020-05" db="EMBL/GenBank/DDBJ databases">
        <title>Electrophorus electricus (electric eel) genome, fEleEle1, primary haplotype.</title>
        <authorList>
            <person name="Myers G."/>
            <person name="Meyer A."/>
            <person name="Fedrigo O."/>
            <person name="Formenti G."/>
            <person name="Rhie A."/>
            <person name="Tracey A."/>
            <person name="Sims Y."/>
            <person name="Jarvis E.D."/>
        </authorList>
    </citation>
    <scope>NUCLEOTIDE SEQUENCE [LARGE SCALE GENOMIC DNA]</scope>
</reference>
<reference evidence="1" key="5">
    <citation type="submission" date="2025-09" db="UniProtKB">
        <authorList>
            <consortium name="Ensembl"/>
        </authorList>
    </citation>
    <scope>IDENTIFICATION</scope>
</reference>
<evidence type="ECO:0000313" key="1">
    <source>
        <dbReference type="Ensembl" id="ENSEEEP00000032787.2"/>
    </source>
</evidence>
<proteinExistence type="predicted"/>
<reference evidence="2" key="2">
    <citation type="journal article" date="2017" name="Sci. Adv.">
        <title>A tail of two voltages: Proteomic comparison of the three electric organs of the electric eel.</title>
        <authorList>
            <person name="Traeger L.L."/>
            <person name="Sabat G."/>
            <person name="Barrett-Wilt G.A."/>
            <person name="Wells G.B."/>
            <person name="Sussman M.R."/>
        </authorList>
    </citation>
    <scope>NUCLEOTIDE SEQUENCE [LARGE SCALE GENOMIC DNA]</scope>
</reference>
<name>A0A4W4G8S1_ELEEL</name>
<dbReference type="Gene3D" id="3.10.100.10">
    <property type="entry name" value="Mannose-Binding Protein A, subunit A"/>
    <property type="match status" value="1"/>
</dbReference>
<reference evidence="1" key="4">
    <citation type="submission" date="2025-08" db="UniProtKB">
        <authorList>
            <consortium name="Ensembl"/>
        </authorList>
    </citation>
    <scope>IDENTIFICATION</scope>
</reference>
<dbReference type="Ensembl" id="ENSEEET00000033178.2">
    <property type="protein sequence ID" value="ENSEEEP00000032787.2"/>
    <property type="gene ID" value="ENSEEEG00000015621.2"/>
</dbReference>
<keyword evidence="2" id="KW-1185">Reference proteome</keyword>
<organism evidence="1 2">
    <name type="scientific">Electrophorus electricus</name>
    <name type="common">Electric eel</name>
    <name type="synonym">Gymnotus electricus</name>
    <dbReference type="NCBI Taxonomy" id="8005"/>
    <lineage>
        <taxon>Eukaryota</taxon>
        <taxon>Metazoa</taxon>
        <taxon>Chordata</taxon>
        <taxon>Craniata</taxon>
        <taxon>Vertebrata</taxon>
        <taxon>Euteleostomi</taxon>
        <taxon>Actinopterygii</taxon>
        <taxon>Neopterygii</taxon>
        <taxon>Teleostei</taxon>
        <taxon>Ostariophysi</taxon>
        <taxon>Gymnotiformes</taxon>
        <taxon>Gymnotoidei</taxon>
        <taxon>Gymnotidae</taxon>
        <taxon>Electrophorus</taxon>
    </lineage>
</organism>
<protein>
    <recommendedName>
        <fullName evidence="3">C-type lectin domain-containing protein</fullName>
    </recommendedName>
</protein>
<evidence type="ECO:0000313" key="2">
    <source>
        <dbReference type="Proteomes" id="UP000314983"/>
    </source>
</evidence>
<accession>A0A4W4G8S1</accession>
<dbReference type="GeneTree" id="ENSGT00940000177018"/>
<dbReference type="InterPro" id="IPR016187">
    <property type="entry name" value="CTDL_fold"/>
</dbReference>
<reference evidence="2" key="1">
    <citation type="journal article" date="2014" name="Science">
        <title>Nonhuman genetics. Genomic basis for the convergent evolution of electric organs.</title>
        <authorList>
            <person name="Gallant J.R."/>
            <person name="Traeger L.L."/>
            <person name="Volkening J.D."/>
            <person name="Moffett H."/>
            <person name="Chen P.H."/>
            <person name="Novina C.D."/>
            <person name="Phillips G.N.Jr."/>
            <person name="Anand R."/>
            <person name="Wells G.B."/>
            <person name="Pinch M."/>
            <person name="Guth R."/>
            <person name="Unguez G.A."/>
            <person name="Albert J.S."/>
            <person name="Zakon H.H."/>
            <person name="Samanta M.P."/>
            <person name="Sussman M.R."/>
        </authorList>
    </citation>
    <scope>NUCLEOTIDE SEQUENCE [LARGE SCALE GENOMIC DNA]</scope>
</reference>
<dbReference type="AlphaFoldDB" id="A0A4W4G8S1"/>